<sequence length="289" mass="32522">MGQTKYSILALISPNKEGETVLKEALYLQSTLEVKLVILNVIKEPGFFERNFQSEEPEIALKNAKEEITSFVQKVVGSELPNNIVISARAGNPVNVLLEKSKTDGLEFLLIDKSKTTYPGALDKHEINELVSRSKCPVLAVDKDFGVPKIKNIAIPIDITQSTKKRLLWATFLAKKHKAKVTILSALKANINVDKSLALKNAQKIQQLLWENDIECDIKMLKVYNQESHQVILEYVKEEKPELLIIRTHEESIFSNTNIGKFVSEIVHGSKLPVFTVNYTPNPIDSLFL</sequence>
<accession>A0A6C0RFB1</accession>
<dbReference type="AlphaFoldDB" id="A0A6C0RFB1"/>
<gene>
    <name evidence="2" type="ORF">G0Q07_15815</name>
</gene>
<evidence type="ECO:0000313" key="3">
    <source>
        <dbReference type="Proteomes" id="UP000474630"/>
    </source>
</evidence>
<dbReference type="InterPro" id="IPR014729">
    <property type="entry name" value="Rossmann-like_a/b/a_fold"/>
</dbReference>
<reference evidence="2 3" key="1">
    <citation type="submission" date="2020-02" db="EMBL/GenBank/DDBJ databases">
        <title>Genome sequencing for Draconibacterium sp. strain M1.</title>
        <authorList>
            <person name="Park S.-J."/>
        </authorList>
    </citation>
    <scope>NUCLEOTIDE SEQUENCE [LARGE SCALE GENOMIC DNA]</scope>
    <source>
        <strain evidence="2 3">M1</strain>
    </source>
</reference>
<organism evidence="2 3">
    <name type="scientific">Draconibacterium halophilum</name>
    <dbReference type="NCBI Taxonomy" id="2706887"/>
    <lineage>
        <taxon>Bacteria</taxon>
        <taxon>Pseudomonadati</taxon>
        <taxon>Bacteroidota</taxon>
        <taxon>Bacteroidia</taxon>
        <taxon>Marinilabiliales</taxon>
        <taxon>Prolixibacteraceae</taxon>
        <taxon>Draconibacterium</taxon>
    </lineage>
</organism>
<dbReference type="Proteomes" id="UP000474630">
    <property type="component" value="Chromosome"/>
</dbReference>
<feature type="domain" description="UspA" evidence="1">
    <location>
        <begin position="150"/>
        <end position="277"/>
    </location>
</feature>
<dbReference type="CDD" id="cd00293">
    <property type="entry name" value="USP-like"/>
    <property type="match status" value="1"/>
</dbReference>
<dbReference type="Gene3D" id="3.40.50.620">
    <property type="entry name" value="HUPs"/>
    <property type="match status" value="2"/>
</dbReference>
<keyword evidence="3" id="KW-1185">Reference proteome</keyword>
<dbReference type="EMBL" id="CP048409">
    <property type="protein sequence ID" value="QIA09090.1"/>
    <property type="molecule type" value="Genomic_DNA"/>
</dbReference>
<protein>
    <submittedName>
        <fullName evidence="2">Universal stress protein</fullName>
    </submittedName>
</protein>
<evidence type="ECO:0000313" key="2">
    <source>
        <dbReference type="EMBL" id="QIA09090.1"/>
    </source>
</evidence>
<dbReference type="InterPro" id="IPR006016">
    <property type="entry name" value="UspA"/>
</dbReference>
<dbReference type="RefSeq" id="WP_163347970.1">
    <property type="nucleotide sequence ID" value="NZ_CP048409.1"/>
</dbReference>
<evidence type="ECO:0000259" key="1">
    <source>
        <dbReference type="Pfam" id="PF00582"/>
    </source>
</evidence>
<dbReference type="SUPFAM" id="SSF52402">
    <property type="entry name" value="Adenine nucleotide alpha hydrolases-like"/>
    <property type="match status" value="2"/>
</dbReference>
<dbReference type="KEGG" id="drc:G0Q07_15815"/>
<dbReference type="Pfam" id="PF00582">
    <property type="entry name" value="Usp"/>
    <property type="match status" value="1"/>
</dbReference>
<proteinExistence type="predicted"/>
<name>A0A6C0RFB1_9BACT</name>